<organism evidence="1">
    <name type="scientific">viral metagenome</name>
    <dbReference type="NCBI Taxonomy" id="1070528"/>
    <lineage>
        <taxon>unclassified sequences</taxon>
        <taxon>metagenomes</taxon>
        <taxon>organismal metagenomes</taxon>
    </lineage>
</organism>
<dbReference type="EMBL" id="MN740430">
    <property type="protein sequence ID" value="QHU06063.1"/>
    <property type="molecule type" value="Genomic_DNA"/>
</dbReference>
<proteinExistence type="predicted"/>
<sequence length="152" mass="17975">MIIPNEIISKIIGYINNVVGYDYKYCRTRKQWLFSYNKYNKNAVILNNMLTNTWIVRRFYDMSLPENAVLINNPNFRHANFNSDNGKPLGILYYTTSSKNLILNNLIDKIRVNVYTTIEGNTFIGIYKNGHYLIDLFHKLVIKDKNKFEYTN</sequence>
<name>A0A6C0JL26_9ZZZZ</name>
<evidence type="ECO:0000313" key="1">
    <source>
        <dbReference type="EMBL" id="QHU06063.1"/>
    </source>
</evidence>
<accession>A0A6C0JL26</accession>
<protein>
    <submittedName>
        <fullName evidence="1">Uncharacterized protein</fullName>
    </submittedName>
</protein>
<reference evidence="1" key="1">
    <citation type="journal article" date="2020" name="Nature">
        <title>Giant virus diversity and host interactions through global metagenomics.</title>
        <authorList>
            <person name="Schulz F."/>
            <person name="Roux S."/>
            <person name="Paez-Espino D."/>
            <person name="Jungbluth S."/>
            <person name="Walsh D.A."/>
            <person name="Denef V.J."/>
            <person name="McMahon K.D."/>
            <person name="Konstantinidis K.T."/>
            <person name="Eloe-Fadrosh E.A."/>
            <person name="Kyrpides N.C."/>
            <person name="Woyke T."/>
        </authorList>
    </citation>
    <scope>NUCLEOTIDE SEQUENCE</scope>
    <source>
        <strain evidence="1">GVMAG-M-3300027747-57</strain>
    </source>
</reference>
<dbReference type="AlphaFoldDB" id="A0A6C0JL26"/>